<evidence type="ECO:0000256" key="2">
    <source>
        <dbReference type="ARBA" id="ARBA00004474"/>
    </source>
</evidence>
<feature type="domain" description="Ribulose bisphosphate carboxylase large subunit C-terminal" evidence="18">
    <location>
        <begin position="61"/>
        <end position="120"/>
    </location>
</feature>
<keyword evidence="7" id="KW-0113">Calvin cycle</keyword>
<evidence type="ECO:0000256" key="1">
    <source>
        <dbReference type="ARBA" id="ARBA00001946"/>
    </source>
</evidence>
<evidence type="ECO:0000256" key="9">
    <source>
        <dbReference type="ARBA" id="ARBA00023002"/>
    </source>
</evidence>
<dbReference type="STRING" id="33114.A0A2G2VX95"/>
<gene>
    <name evidence="19" type="ORF">CQW23_21179</name>
</gene>
<keyword evidence="6" id="KW-0488">Methylation</keyword>
<keyword evidence="20" id="KW-1185">Reference proteome</keyword>
<dbReference type="GO" id="GO:0000287">
    <property type="term" value="F:magnesium ion binding"/>
    <property type="evidence" value="ECO:0007669"/>
    <property type="project" value="InterPro"/>
</dbReference>
<reference evidence="20" key="2">
    <citation type="journal article" date="2017" name="J. Anim. Genet.">
        <title>Multiple reference genome sequences of hot pepper reveal the massive evolution of plant disease resistance genes by retroduplication.</title>
        <authorList>
            <person name="Kim S."/>
            <person name="Park J."/>
            <person name="Yeom S.-I."/>
            <person name="Kim Y.-M."/>
            <person name="Seo E."/>
            <person name="Kim K.-T."/>
            <person name="Kim M.-S."/>
            <person name="Lee J.M."/>
            <person name="Cheong K."/>
            <person name="Shin H.-S."/>
            <person name="Kim S.-B."/>
            <person name="Han K."/>
            <person name="Lee J."/>
            <person name="Park M."/>
            <person name="Lee H.-A."/>
            <person name="Lee H.-Y."/>
            <person name="Lee Y."/>
            <person name="Oh S."/>
            <person name="Lee J.H."/>
            <person name="Choi E."/>
            <person name="Choi E."/>
            <person name="Lee S.E."/>
            <person name="Jeon J."/>
            <person name="Kim H."/>
            <person name="Choi G."/>
            <person name="Song H."/>
            <person name="Lee J."/>
            <person name="Lee S.-C."/>
            <person name="Kwon J.-K."/>
            <person name="Lee H.-Y."/>
            <person name="Koo N."/>
            <person name="Hong Y."/>
            <person name="Kim R.W."/>
            <person name="Kang W.-H."/>
            <person name="Huh J.H."/>
            <person name="Kang B.-C."/>
            <person name="Yang T.-J."/>
            <person name="Lee Y.-H."/>
            <person name="Bennetzen J.L."/>
            <person name="Choi D."/>
        </authorList>
    </citation>
    <scope>NUCLEOTIDE SEQUENCE [LARGE SCALE GENOMIC DNA]</scope>
    <source>
        <strain evidence="20">cv. PBC81</strain>
    </source>
</reference>
<evidence type="ECO:0000256" key="4">
    <source>
        <dbReference type="ARBA" id="ARBA00012287"/>
    </source>
</evidence>
<comment type="function">
    <text evidence="14">RuBisCO catalyzes two reactions: the carboxylation of D-ribulose 1,5-bisphosphate, the primary event in carbon dioxide fixation, as well as the oxidative fragmentation of the pentose substrate in the photorespiration process. Both reactions occur simultaneously and in competition at the same active site.</text>
</comment>
<organism evidence="19 20">
    <name type="scientific">Capsicum baccatum</name>
    <name type="common">Peruvian pepper</name>
    <dbReference type="NCBI Taxonomy" id="33114"/>
    <lineage>
        <taxon>Eukaryota</taxon>
        <taxon>Viridiplantae</taxon>
        <taxon>Streptophyta</taxon>
        <taxon>Embryophyta</taxon>
        <taxon>Tracheophyta</taxon>
        <taxon>Spermatophyta</taxon>
        <taxon>Magnoliopsida</taxon>
        <taxon>eudicotyledons</taxon>
        <taxon>Gunneridae</taxon>
        <taxon>Pentapetalae</taxon>
        <taxon>asterids</taxon>
        <taxon>lamiids</taxon>
        <taxon>Solanales</taxon>
        <taxon>Solanaceae</taxon>
        <taxon>Solanoideae</taxon>
        <taxon>Capsiceae</taxon>
        <taxon>Capsicum</taxon>
    </lineage>
</organism>
<dbReference type="EMBL" id="MLFT02000009">
    <property type="protein sequence ID" value="PHT37606.1"/>
    <property type="molecule type" value="Genomic_DNA"/>
</dbReference>
<evidence type="ECO:0000313" key="20">
    <source>
        <dbReference type="Proteomes" id="UP000224567"/>
    </source>
</evidence>
<keyword evidence="9" id="KW-0560">Oxidoreductase</keyword>
<dbReference type="PROSITE" id="PS00157">
    <property type="entry name" value="RUBISCO_LARGE"/>
    <property type="match status" value="1"/>
</dbReference>
<evidence type="ECO:0000259" key="18">
    <source>
        <dbReference type="Pfam" id="PF00016"/>
    </source>
</evidence>
<dbReference type="EC" id="4.1.1.39" evidence="4"/>
<feature type="domain" description="Ribulose bisphosphate carboxylase large subunit C-terminal" evidence="18">
    <location>
        <begin position="121"/>
        <end position="172"/>
    </location>
</feature>
<reference evidence="19 20" key="1">
    <citation type="journal article" date="2017" name="Genome Biol.">
        <title>New reference genome sequences of hot pepper reveal the massive evolution of plant disease-resistance genes by retroduplication.</title>
        <authorList>
            <person name="Kim S."/>
            <person name="Park J."/>
            <person name="Yeom S.I."/>
            <person name="Kim Y.M."/>
            <person name="Seo E."/>
            <person name="Kim K.T."/>
            <person name="Kim M.S."/>
            <person name="Lee J.M."/>
            <person name="Cheong K."/>
            <person name="Shin H.S."/>
            <person name="Kim S.B."/>
            <person name="Han K."/>
            <person name="Lee J."/>
            <person name="Park M."/>
            <person name="Lee H.A."/>
            <person name="Lee H.Y."/>
            <person name="Lee Y."/>
            <person name="Oh S."/>
            <person name="Lee J.H."/>
            <person name="Choi E."/>
            <person name="Choi E."/>
            <person name="Lee S.E."/>
            <person name="Jeon J."/>
            <person name="Kim H."/>
            <person name="Choi G."/>
            <person name="Song H."/>
            <person name="Lee J."/>
            <person name="Lee S.C."/>
            <person name="Kwon J.K."/>
            <person name="Lee H.Y."/>
            <person name="Koo N."/>
            <person name="Hong Y."/>
            <person name="Kim R.W."/>
            <person name="Kang W.H."/>
            <person name="Huh J.H."/>
            <person name="Kang B.C."/>
            <person name="Yang T.J."/>
            <person name="Lee Y.H."/>
            <person name="Bennetzen J.L."/>
            <person name="Choi D."/>
        </authorList>
    </citation>
    <scope>NUCLEOTIDE SEQUENCE [LARGE SCALE GENOMIC DNA]</scope>
    <source>
        <strain evidence="20">cv. PBC81</strain>
    </source>
</reference>
<keyword evidence="8" id="KW-0934">Plastid</keyword>
<evidence type="ECO:0000256" key="11">
    <source>
        <dbReference type="ARBA" id="ARBA00023238"/>
    </source>
</evidence>
<evidence type="ECO:0000256" key="12">
    <source>
        <dbReference type="ARBA" id="ARBA00023239"/>
    </source>
</evidence>
<accession>A0A2G2VX95</accession>
<keyword evidence="13" id="KW-0120">Carbon dioxide fixation</keyword>
<evidence type="ECO:0000256" key="16">
    <source>
        <dbReference type="ARBA" id="ARBA00048059"/>
    </source>
</evidence>
<evidence type="ECO:0000256" key="13">
    <source>
        <dbReference type="ARBA" id="ARBA00023300"/>
    </source>
</evidence>
<dbReference type="OrthoDB" id="1897950at2759"/>
<evidence type="ECO:0000256" key="3">
    <source>
        <dbReference type="ARBA" id="ARBA00006204"/>
    </source>
</evidence>
<evidence type="ECO:0000256" key="6">
    <source>
        <dbReference type="ARBA" id="ARBA00022481"/>
    </source>
</evidence>
<evidence type="ECO:0000256" key="15">
    <source>
        <dbReference type="ARBA" id="ARBA00025888"/>
    </source>
</evidence>
<comment type="subcellular location">
    <subcellularLocation>
        <location evidence="2">Plastid</location>
    </subcellularLocation>
</comment>
<evidence type="ECO:0000256" key="17">
    <source>
        <dbReference type="ARBA" id="ARBA00049469"/>
    </source>
</evidence>
<keyword evidence="11" id="KW-0601">Photorespiration</keyword>
<dbReference type="GO" id="GO:0016984">
    <property type="term" value="F:ribulose-bisphosphate carboxylase activity"/>
    <property type="evidence" value="ECO:0007669"/>
    <property type="project" value="UniProtKB-EC"/>
</dbReference>
<dbReference type="SUPFAM" id="SSF54966">
    <property type="entry name" value="RuBisCO, large subunit, small (N-terminal) domain"/>
    <property type="match status" value="1"/>
</dbReference>
<dbReference type="InterPro" id="IPR036422">
    <property type="entry name" value="RuBisCO_lsu_N_sf"/>
</dbReference>
<dbReference type="SUPFAM" id="SSF51649">
    <property type="entry name" value="RuBisCo, C-terminal domain"/>
    <property type="match status" value="1"/>
</dbReference>
<dbReference type="InterPro" id="IPR033966">
    <property type="entry name" value="RuBisCO"/>
</dbReference>
<dbReference type="GO" id="GO:0009536">
    <property type="term" value="C:plastid"/>
    <property type="evidence" value="ECO:0007669"/>
    <property type="project" value="UniProtKB-SubCell"/>
</dbReference>
<evidence type="ECO:0000313" key="19">
    <source>
        <dbReference type="EMBL" id="PHT37606.1"/>
    </source>
</evidence>
<evidence type="ECO:0000256" key="10">
    <source>
        <dbReference type="ARBA" id="ARBA00023033"/>
    </source>
</evidence>
<keyword evidence="10" id="KW-0503">Monooxygenase</keyword>
<dbReference type="InterPro" id="IPR000685">
    <property type="entry name" value="RuBisCO_lsu_C"/>
</dbReference>
<dbReference type="InterPro" id="IPR020878">
    <property type="entry name" value="RuBisCo_large_chain_AS"/>
</dbReference>
<comment type="similarity">
    <text evidence="3">Belongs to the RuBisCO large chain family. Type I subfamily.</text>
</comment>
<comment type="cofactor">
    <cofactor evidence="1">
        <name>Mg(2+)</name>
        <dbReference type="ChEBI" id="CHEBI:18420"/>
    </cofactor>
</comment>
<comment type="caution">
    <text evidence="19">The sequence shown here is derived from an EMBL/GenBank/DDBJ whole genome shotgun (WGS) entry which is preliminary data.</text>
</comment>
<evidence type="ECO:0000256" key="7">
    <source>
        <dbReference type="ARBA" id="ARBA00022567"/>
    </source>
</evidence>
<dbReference type="GO" id="GO:0019253">
    <property type="term" value="P:reductive pentose-phosphate cycle"/>
    <property type="evidence" value="ECO:0007669"/>
    <property type="project" value="UniProtKB-KW"/>
</dbReference>
<comment type="catalytic activity">
    <reaction evidence="16">
        <text>D-ribulose 1,5-bisphosphate + O2 = 2-phosphoglycolate + (2R)-3-phosphoglycerate + 2 H(+)</text>
        <dbReference type="Rhea" id="RHEA:36631"/>
        <dbReference type="ChEBI" id="CHEBI:15378"/>
        <dbReference type="ChEBI" id="CHEBI:15379"/>
        <dbReference type="ChEBI" id="CHEBI:57870"/>
        <dbReference type="ChEBI" id="CHEBI:58033"/>
        <dbReference type="ChEBI" id="CHEBI:58272"/>
    </reaction>
</comment>
<dbReference type="AlphaFoldDB" id="A0A2G2VX95"/>
<dbReference type="GO" id="GO:0004497">
    <property type="term" value="F:monooxygenase activity"/>
    <property type="evidence" value="ECO:0007669"/>
    <property type="project" value="UniProtKB-KW"/>
</dbReference>
<comment type="catalytic activity">
    <reaction evidence="17">
        <text>2 (2R)-3-phosphoglycerate + 2 H(+) = D-ribulose 1,5-bisphosphate + CO2 + H2O</text>
        <dbReference type="Rhea" id="RHEA:23124"/>
        <dbReference type="ChEBI" id="CHEBI:15377"/>
        <dbReference type="ChEBI" id="CHEBI:15378"/>
        <dbReference type="ChEBI" id="CHEBI:16526"/>
        <dbReference type="ChEBI" id="CHEBI:57870"/>
        <dbReference type="ChEBI" id="CHEBI:58272"/>
        <dbReference type="EC" id="4.1.1.39"/>
    </reaction>
</comment>
<dbReference type="Pfam" id="PF00016">
    <property type="entry name" value="RuBisCO_large"/>
    <property type="match status" value="2"/>
</dbReference>
<dbReference type="InterPro" id="IPR036376">
    <property type="entry name" value="RuBisCO_lsu_C_sf"/>
</dbReference>
<evidence type="ECO:0000256" key="14">
    <source>
        <dbReference type="ARBA" id="ARBA00025664"/>
    </source>
</evidence>
<dbReference type="PANTHER" id="PTHR42704">
    <property type="entry name" value="RIBULOSE BISPHOSPHATE CARBOXYLASE"/>
    <property type="match status" value="1"/>
</dbReference>
<keyword evidence="12" id="KW-0456">Lyase</keyword>
<name>A0A2G2VX95_CAPBA</name>
<dbReference type="Gene3D" id="3.20.20.110">
    <property type="entry name" value="Ribulose bisphosphate carboxylase, large subunit, C-terminal domain"/>
    <property type="match status" value="2"/>
</dbReference>
<sequence length="172" mass="19434">MSYREGFMLPQTETKESVGFNAGVKEYKLTYYTPEYQTKDTDMLTAFRVTLNLEFHLKKQGSRVVYECLHGGLDFTKDDENANSQLFMRWRDRFLFCAEALYRAQTETGEIKGHYLNDTAGVLPVASGSIHVWYIPALTEIFENDSVLQFGGGTLGNPWGNVPGVVANRVAL</sequence>
<evidence type="ECO:0000256" key="5">
    <source>
        <dbReference type="ARBA" id="ARBA00017725"/>
    </source>
</evidence>
<dbReference type="GO" id="GO:0009853">
    <property type="term" value="P:photorespiration"/>
    <property type="evidence" value="ECO:0007669"/>
    <property type="project" value="UniProtKB-KW"/>
</dbReference>
<dbReference type="PANTHER" id="PTHR42704:SF17">
    <property type="entry name" value="RIBULOSE BISPHOSPHATE CARBOXYLASE LARGE CHAIN"/>
    <property type="match status" value="1"/>
</dbReference>
<proteinExistence type="inferred from homology"/>
<comment type="subunit">
    <text evidence="15">Heterohexadecamer of 8 large chains and 8 small chains; disulfide-linked. The disulfide link is formed within the large subunit homodimers.</text>
</comment>
<dbReference type="Proteomes" id="UP000224567">
    <property type="component" value="Unassembled WGS sequence"/>
</dbReference>
<evidence type="ECO:0000256" key="8">
    <source>
        <dbReference type="ARBA" id="ARBA00022640"/>
    </source>
</evidence>
<protein>
    <recommendedName>
        <fullName evidence="5">Ribulose bisphosphate carboxylase large chain</fullName>
        <ecNumber evidence="4">4.1.1.39</ecNumber>
    </recommendedName>
</protein>